<keyword evidence="2" id="KW-1185">Reference proteome</keyword>
<proteinExistence type="predicted"/>
<gene>
    <name evidence="1" type="ORF">Adt_15024</name>
</gene>
<accession>A0ABD1U196</accession>
<evidence type="ECO:0000313" key="2">
    <source>
        <dbReference type="Proteomes" id="UP001604336"/>
    </source>
</evidence>
<evidence type="ECO:0000313" key="1">
    <source>
        <dbReference type="EMBL" id="KAL2518777.1"/>
    </source>
</evidence>
<dbReference type="AlphaFoldDB" id="A0ABD1U196"/>
<name>A0ABD1U196_9LAMI</name>
<comment type="caution">
    <text evidence="1">The sequence shown here is derived from an EMBL/GenBank/DDBJ whole genome shotgun (WGS) entry which is preliminary data.</text>
</comment>
<organism evidence="1 2">
    <name type="scientific">Abeliophyllum distichum</name>
    <dbReference type="NCBI Taxonomy" id="126358"/>
    <lineage>
        <taxon>Eukaryota</taxon>
        <taxon>Viridiplantae</taxon>
        <taxon>Streptophyta</taxon>
        <taxon>Embryophyta</taxon>
        <taxon>Tracheophyta</taxon>
        <taxon>Spermatophyta</taxon>
        <taxon>Magnoliopsida</taxon>
        <taxon>eudicotyledons</taxon>
        <taxon>Gunneridae</taxon>
        <taxon>Pentapetalae</taxon>
        <taxon>asterids</taxon>
        <taxon>lamiids</taxon>
        <taxon>Lamiales</taxon>
        <taxon>Oleaceae</taxon>
        <taxon>Forsythieae</taxon>
        <taxon>Abeliophyllum</taxon>
    </lineage>
</organism>
<reference evidence="2" key="1">
    <citation type="submission" date="2024-07" db="EMBL/GenBank/DDBJ databases">
        <title>Two chromosome-level genome assemblies of Korean endemic species Abeliophyllum distichum and Forsythia ovata (Oleaceae).</title>
        <authorList>
            <person name="Jang H."/>
        </authorList>
    </citation>
    <scope>NUCLEOTIDE SEQUENCE [LARGE SCALE GENOMIC DNA]</scope>
</reference>
<dbReference type="EMBL" id="JBFOLK010000004">
    <property type="protein sequence ID" value="KAL2518777.1"/>
    <property type="molecule type" value="Genomic_DNA"/>
</dbReference>
<protein>
    <submittedName>
        <fullName evidence="1">Uncharacterized protein</fullName>
    </submittedName>
</protein>
<sequence>METGGQPEVDMESVIKDVVTGIETSRQLEKEMVGQLKVEIEEVTEAMYLLQHRATMYLKLFGNRRVIMDFAFKSMMDAAQMKDSVSELFTCPDYLFDYIHRKSQFLSQPWRVVHICTFWCSRMYTGLQ</sequence>
<dbReference type="Proteomes" id="UP001604336">
    <property type="component" value="Unassembled WGS sequence"/>
</dbReference>